<organism evidence="2">
    <name type="scientific">Thermus sp. 4C</name>
    <dbReference type="NCBI Taxonomy" id="446041"/>
    <lineage>
        <taxon>Bacteria</taxon>
        <taxon>Thermotogati</taxon>
        <taxon>Deinococcota</taxon>
        <taxon>Deinococci</taxon>
        <taxon>Thermales</taxon>
        <taxon>Thermaceae</taxon>
        <taxon>Thermus</taxon>
    </lineage>
</organism>
<dbReference type="EMBL" id="EF407946">
    <property type="protein sequence ID" value="ABQ95621.1"/>
    <property type="molecule type" value="Genomic_DNA"/>
</dbReference>
<dbReference type="NCBIfam" id="TIGR01764">
    <property type="entry name" value="excise"/>
    <property type="match status" value="1"/>
</dbReference>
<name>A6MN77_9DEIN</name>
<protein>
    <recommendedName>
        <fullName evidence="1">Helix-turn-helix domain-containing protein</fullName>
    </recommendedName>
</protein>
<dbReference type="InterPro" id="IPR041657">
    <property type="entry name" value="HTH_17"/>
</dbReference>
<dbReference type="GO" id="GO:0003677">
    <property type="term" value="F:DNA binding"/>
    <property type="evidence" value="ECO:0007669"/>
    <property type="project" value="InterPro"/>
</dbReference>
<accession>A6MN77</accession>
<dbReference type="AlphaFoldDB" id="A6MN77"/>
<dbReference type="InterPro" id="IPR009061">
    <property type="entry name" value="DNA-bd_dom_put_sf"/>
</dbReference>
<reference evidence="2" key="1">
    <citation type="journal article" date="2007" name="Plasmid">
        <title>Sequence analysis and characterizations of two novel plasmids isolated from Thermus sp. 4C.</title>
        <authorList>
            <person name="Ruan L."/>
            <person name="Xu X."/>
        </authorList>
    </citation>
    <scope>NUCLEOTIDE SEQUENCE</scope>
    <source>
        <strain evidence="2">4C</strain>
        <plasmid evidence="2">pL4C</plasmid>
    </source>
</reference>
<dbReference type="SUPFAM" id="SSF46955">
    <property type="entry name" value="Putative DNA-binding domain"/>
    <property type="match status" value="1"/>
</dbReference>
<evidence type="ECO:0000313" key="2">
    <source>
        <dbReference type="EMBL" id="ABQ95621.1"/>
    </source>
</evidence>
<proteinExistence type="predicted"/>
<keyword evidence="2" id="KW-0614">Plasmid</keyword>
<dbReference type="Pfam" id="PF12728">
    <property type="entry name" value="HTH_17"/>
    <property type="match status" value="1"/>
</dbReference>
<geneLocation type="plasmid" evidence="2">
    <name>pL4C</name>
</geneLocation>
<evidence type="ECO:0000259" key="1">
    <source>
        <dbReference type="Pfam" id="PF12728"/>
    </source>
</evidence>
<sequence>MGWTRGGSLLYSTGLLDSMPPVGKPLFLTPEELARALRVDPETVRRWLREGQVRGQKAGRLWRVPWEEGVRLLGSEERLEEALKEVLG</sequence>
<feature type="domain" description="Helix-turn-helix" evidence="1">
    <location>
        <begin position="27"/>
        <end position="65"/>
    </location>
</feature>
<dbReference type="InterPro" id="IPR010093">
    <property type="entry name" value="SinI_DNA-bd"/>
</dbReference>